<dbReference type="InterPro" id="IPR029480">
    <property type="entry name" value="Transpos_assoc"/>
</dbReference>
<evidence type="ECO:0000313" key="3">
    <source>
        <dbReference type="Proteomes" id="UP000222542"/>
    </source>
</evidence>
<dbReference type="STRING" id="4072.A0A2G2YRE5"/>
<gene>
    <name evidence="2" type="ORF">T459_23030</name>
</gene>
<dbReference type="EMBL" id="AYRZ02000009">
    <property type="protein sequence ID" value="PHT72245.1"/>
    <property type="molecule type" value="Genomic_DNA"/>
</dbReference>
<accession>A0A2G2YRE5</accession>
<evidence type="ECO:0000313" key="2">
    <source>
        <dbReference type="EMBL" id="PHT72245.1"/>
    </source>
</evidence>
<comment type="caution">
    <text evidence="2">The sequence shown here is derived from an EMBL/GenBank/DDBJ whole genome shotgun (WGS) entry which is preliminary data.</text>
</comment>
<dbReference type="Proteomes" id="UP000222542">
    <property type="component" value="Unassembled WGS sequence"/>
</dbReference>
<organism evidence="2 3">
    <name type="scientific">Capsicum annuum</name>
    <name type="common">Capsicum pepper</name>
    <dbReference type="NCBI Taxonomy" id="4072"/>
    <lineage>
        <taxon>Eukaryota</taxon>
        <taxon>Viridiplantae</taxon>
        <taxon>Streptophyta</taxon>
        <taxon>Embryophyta</taxon>
        <taxon>Tracheophyta</taxon>
        <taxon>Spermatophyta</taxon>
        <taxon>Magnoliopsida</taxon>
        <taxon>eudicotyledons</taxon>
        <taxon>Gunneridae</taxon>
        <taxon>Pentapetalae</taxon>
        <taxon>asterids</taxon>
        <taxon>lamiids</taxon>
        <taxon>Solanales</taxon>
        <taxon>Solanaceae</taxon>
        <taxon>Solanoideae</taxon>
        <taxon>Capsiceae</taxon>
        <taxon>Capsicum</taxon>
    </lineage>
</organism>
<dbReference type="Pfam" id="PF13963">
    <property type="entry name" value="Transpos_assoc"/>
    <property type="match status" value="1"/>
</dbReference>
<evidence type="ECO:0000259" key="1">
    <source>
        <dbReference type="Pfam" id="PF13963"/>
    </source>
</evidence>
<reference evidence="2 3" key="2">
    <citation type="journal article" date="2017" name="Genome Biol.">
        <title>New reference genome sequences of hot pepper reveal the massive evolution of plant disease-resistance genes by retroduplication.</title>
        <authorList>
            <person name="Kim S."/>
            <person name="Park J."/>
            <person name="Yeom S.I."/>
            <person name="Kim Y.M."/>
            <person name="Seo E."/>
            <person name="Kim K.T."/>
            <person name="Kim M.S."/>
            <person name="Lee J.M."/>
            <person name="Cheong K."/>
            <person name="Shin H.S."/>
            <person name="Kim S.B."/>
            <person name="Han K."/>
            <person name="Lee J."/>
            <person name="Park M."/>
            <person name="Lee H.A."/>
            <person name="Lee H.Y."/>
            <person name="Lee Y."/>
            <person name="Oh S."/>
            <person name="Lee J.H."/>
            <person name="Choi E."/>
            <person name="Choi E."/>
            <person name="Lee S.E."/>
            <person name="Jeon J."/>
            <person name="Kim H."/>
            <person name="Choi G."/>
            <person name="Song H."/>
            <person name="Lee J."/>
            <person name="Lee S.C."/>
            <person name="Kwon J.K."/>
            <person name="Lee H.Y."/>
            <person name="Koo N."/>
            <person name="Hong Y."/>
            <person name="Kim R.W."/>
            <person name="Kang W.H."/>
            <person name="Huh J.H."/>
            <person name="Kang B.C."/>
            <person name="Yang T.J."/>
            <person name="Lee Y.H."/>
            <person name="Bennetzen J.L."/>
            <person name="Choi D."/>
        </authorList>
    </citation>
    <scope>NUCLEOTIDE SEQUENCE [LARGE SCALE GENOMIC DNA]</scope>
    <source>
        <strain evidence="3">cv. CM334</strain>
    </source>
</reference>
<protein>
    <recommendedName>
        <fullName evidence="1">Transposase-associated domain-containing protein</fullName>
    </recommendedName>
</protein>
<name>A0A2G2YRE5_CAPAN</name>
<dbReference type="Gramene" id="PHT72245">
    <property type="protein sequence ID" value="PHT72245"/>
    <property type="gene ID" value="T459_23030"/>
</dbReference>
<dbReference type="AlphaFoldDB" id="A0A2G2YRE5"/>
<reference evidence="2 3" key="1">
    <citation type="journal article" date="2014" name="Nat. Genet.">
        <title>Genome sequence of the hot pepper provides insights into the evolution of pungency in Capsicum species.</title>
        <authorList>
            <person name="Kim S."/>
            <person name="Park M."/>
            <person name="Yeom S.I."/>
            <person name="Kim Y.M."/>
            <person name="Lee J.M."/>
            <person name="Lee H.A."/>
            <person name="Seo E."/>
            <person name="Choi J."/>
            <person name="Cheong K."/>
            <person name="Kim K.T."/>
            <person name="Jung K."/>
            <person name="Lee G.W."/>
            <person name="Oh S.K."/>
            <person name="Bae C."/>
            <person name="Kim S.B."/>
            <person name="Lee H.Y."/>
            <person name="Kim S.Y."/>
            <person name="Kim M.S."/>
            <person name="Kang B.C."/>
            <person name="Jo Y.D."/>
            <person name="Yang H.B."/>
            <person name="Jeong H.J."/>
            <person name="Kang W.H."/>
            <person name="Kwon J.K."/>
            <person name="Shin C."/>
            <person name="Lim J.Y."/>
            <person name="Park J.H."/>
            <person name="Huh J.H."/>
            <person name="Kim J.S."/>
            <person name="Kim B.D."/>
            <person name="Cohen O."/>
            <person name="Paran I."/>
            <person name="Suh M.C."/>
            <person name="Lee S.B."/>
            <person name="Kim Y.K."/>
            <person name="Shin Y."/>
            <person name="Noh S.J."/>
            <person name="Park J."/>
            <person name="Seo Y.S."/>
            <person name="Kwon S.Y."/>
            <person name="Kim H.A."/>
            <person name="Park J.M."/>
            <person name="Kim H.J."/>
            <person name="Choi S.B."/>
            <person name="Bosland P.W."/>
            <person name="Reeves G."/>
            <person name="Jo S.H."/>
            <person name="Lee B.W."/>
            <person name="Cho H.T."/>
            <person name="Choi H.S."/>
            <person name="Lee M.S."/>
            <person name="Yu Y."/>
            <person name="Do Choi Y."/>
            <person name="Park B.S."/>
            <person name="van Deynze A."/>
            <person name="Ashrafi H."/>
            <person name="Hill T."/>
            <person name="Kim W.T."/>
            <person name="Pai H.S."/>
            <person name="Ahn H.K."/>
            <person name="Yeam I."/>
            <person name="Giovannoni J.J."/>
            <person name="Rose J.K."/>
            <person name="Sorensen I."/>
            <person name="Lee S.J."/>
            <person name="Kim R.W."/>
            <person name="Choi I.Y."/>
            <person name="Choi B.S."/>
            <person name="Lim J.S."/>
            <person name="Lee Y.H."/>
            <person name="Choi D."/>
        </authorList>
    </citation>
    <scope>NUCLEOTIDE SEQUENCE [LARGE SCALE GENOMIC DNA]</scope>
    <source>
        <strain evidence="3">cv. CM334</strain>
    </source>
</reference>
<keyword evidence="3" id="KW-1185">Reference proteome</keyword>
<sequence length="151" mass="17950">MEKSWMSCKDKLSSYVYVKGVENFLQFAFKDKEPDDKIFCPYSEGKTKDNLNARLDLKEMGIKKICIQHKEMEDGTIWQHVILYHQMRSLSENTFHQYACNDYLYAFEEDEDFINWRRNDLEVISTDVTLADDIIEDIESEPEINDEDLLL</sequence>
<proteinExistence type="predicted"/>
<feature type="domain" description="Transposase-associated" evidence="1">
    <location>
        <begin position="3"/>
        <end position="45"/>
    </location>
</feature>